<organism evidence="2 3">
    <name type="scientific">Trichinella spiralis</name>
    <name type="common">Trichina worm</name>
    <dbReference type="NCBI Taxonomy" id="6334"/>
    <lineage>
        <taxon>Eukaryota</taxon>
        <taxon>Metazoa</taxon>
        <taxon>Ecdysozoa</taxon>
        <taxon>Nematoda</taxon>
        <taxon>Enoplea</taxon>
        <taxon>Dorylaimia</taxon>
        <taxon>Trichinellida</taxon>
        <taxon>Trichinellidae</taxon>
        <taxon>Trichinella</taxon>
    </lineage>
</organism>
<feature type="compositionally biased region" description="Basic and acidic residues" evidence="1">
    <location>
        <begin position="100"/>
        <end position="109"/>
    </location>
</feature>
<dbReference type="Proteomes" id="UP001558632">
    <property type="component" value="Unassembled WGS sequence"/>
</dbReference>
<reference evidence="2 3" key="1">
    <citation type="submission" date="2024-07" db="EMBL/GenBank/DDBJ databases">
        <title>Enhanced genomic and transcriptomic resources for Trichinella pseudospiralis and T. spiralis underpin the discovery of pronounced molecular differences between stages and species.</title>
        <authorList>
            <person name="Pasi K.K."/>
            <person name="La Rosa G."/>
            <person name="Gomez-Morales M.A."/>
            <person name="Tosini F."/>
            <person name="Sumanam S."/>
            <person name="Young N.D."/>
            <person name="Chang B.C."/>
            <person name="Robin G.B."/>
        </authorList>
    </citation>
    <scope>NUCLEOTIDE SEQUENCE [LARGE SCALE GENOMIC DNA]</scope>
    <source>
        <strain evidence="2">ISS534</strain>
    </source>
</reference>
<comment type="caution">
    <text evidence="2">The sequence shown here is derived from an EMBL/GenBank/DDBJ whole genome shotgun (WGS) entry which is preliminary data.</text>
</comment>
<accession>A0ABR3KH94</accession>
<gene>
    <name evidence="2" type="ORF">TSPI_00493</name>
</gene>
<sequence>MENSVKTDAEIQSVTNDSKAGEGNATGLRRSSRIKAIRERQLLKKQQESVVAFEKFIQLKVKKVNTKNANKSKPSSAKAPQPPLKGILKTPSPKRQRKTGIGEKRVTFA</sequence>
<dbReference type="EMBL" id="JBEUSY010000374">
    <property type="protein sequence ID" value="KAL1236007.1"/>
    <property type="molecule type" value="Genomic_DNA"/>
</dbReference>
<evidence type="ECO:0000256" key="1">
    <source>
        <dbReference type="SAM" id="MobiDB-lite"/>
    </source>
</evidence>
<feature type="compositionally biased region" description="Low complexity" evidence="1">
    <location>
        <begin position="66"/>
        <end position="79"/>
    </location>
</feature>
<keyword evidence="3" id="KW-1185">Reference proteome</keyword>
<protein>
    <submittedName>
        <fullName evidence="2">Guanine nucleotide exchange protein</fullName>
    </submittedName>
</protein>
<name>A0ABR3KH94_TRISP</name>
<feature type="region of interest" description="Disordered" evidence="1">
    <location>
        <begin position="1"/>
        <end position="33"/>
    </location>
</feature>
<evidence type="ECO:0000313" key="3">
    <source>
        <dbReference type="Proteomes" id="UP001558632"/>
    </source>
</evidence>
<feature type="region of interest" description="Disordered" evidence="1">
    <location>
        <begin position="63"/>
        <end position="109"/>
    </location>
</feature>
<evidence type="ECO:0000313" key="2">
    <source>
        <dbReference type="EMBL" id="KAL1236007.1"/>
    </source>
</evidence>
<proteinExistence type="predicted"/>